<evidence type="ECO:0000259" key="3">
    <source>
        <dbReference type="PROSITE" id="PS50110"/>
    </source>
</evidence>
<keyword evidence="5" id="KW-1185">Reference proteome</keyword>
<dbReference type="PANTHER" id="PTHR48111:SF17">
    <property type="entry name" value="TRANSCRIPTIONAL REGULATORY PROTEIN YPDB"/>
    <property type="match status" value="1"/>
</dbReference>
<accession>A0A4R7ENF3</accession>
<dbReference type="EMBL" id="SOAG01000032">
    <property type="protein sequence ID" value="TDS52171.1"/>
    <property type="molecule type" value="Genomic_DNA"/>
</dbReference>
<dbReference type="GO" id="GO:0032993">
    <property type="term" value="C:protein-DNA complex"/>
    <property type="evidence" value="ECO:0007669"/>
    <property type="project" value="TreeGrafter"/>
</dbReference>
<evidence type="ECO:0000313" key="4">
    <source>
        <dbReference type="EMBL" id="TDS52171.1"/>
    </source>
</evidence>
<proteinExistence type="predicted"/>
<dbReference type="InterPro" id="IPR007492">
    <property type="entry name" value="LytTR_DNA-bd_dom"/>
</dbReference>
<feature type="domain" description="Response regulatory" evidence="3">
    <location>
        <begin position="7"/>
        <end position="117"/>
    </location>
</feature>
<dbReference type="InterPro" id="IPR011006">
    <property type="entry name" value="CheY-like_superfamily"/>
</dbReference>
<dbReference type="AlphaFoldDB" id="A0A4R7ENF3"/>
<dbReference type="InterPro" id="IPR001789">
    <property type="entry name" value="Sig_transdc_resp-reg_receiver"/>
</dbReference>
<keyword evidence="2" id="KW-0597">Phosphoprotein</keyword>
<dbReference type="Pfam" id="PF00072">
    <property type="entry name" value="Response_reg"/>
    <property type="match status" value="1"/>
</dbReference>
<comment type="caution">
    <text evidence="4">The sequence shown here is derived from an EMBL/GenBank/DDBJ whole genome shotgun (WGS) entry which is preliminary data.</text>
</comment>
<dbReference type="GO" id="GO:0000156">
    <property type="term" value="F:phosphorelay response regulator activity"/>
    <property type="evidence" value="ECO:0007669"/>
    <property type="project" value="TreeGrafter"/>
</dbReference>
<evidence type="ECO:0000256" key="2">
    <source>
        <dbReference type="PROSITE-ProRule" id="PRU00169"/>
    </source>
</evidence>
<dbReference type="SMART" id="SM00448">
    <property type="entry name" value="REC"/>
    <property type="match status" value="1"/>
</dbReference>
<dbReference type="Gene3D" id="3.40.50.2300">
    <property type="match status" value="1"/>
</dbReference>
<dbReference type="Proteomes" id="UP000295215">
    <property type="component" value="Unassembled WGS sequence"/>
</dbReference>
<feature type="modified residue" description="4-aspartylphosphate" evidence="2">
    <location>
        <position position="58"/>
    </location>
</feature>
<gene>
    <name evidence="4" type="ORF">C8P70_13215</name>
</gene>
<dbReference type="GO" id="GO:0006355">
    <property type="term" value="P:regulation of DNA-templated transcription"/>
    <property type="evidence" value="ECO:0007669"/>
    <property type="project" value="TreeGrafter"/>
</dbReference>
<dbReference type="OrthoDB" id="2168082at2"/>
<dbReference type="SUPFAM" id="SSF52172">
    <property type="entry name" value="CheY-like"/>
    <property type="match status" value="1"/>
</dbReference>
<sequence length="237" mass="27585">MINRMLRCVLVDDEHLALQYMKVLLEQIPEIEVVKVYDNPLKFLEDLSHLKFDFCILDIEMPGMNGIQVANLLGDKKVIFTTAYTEYAVEAFEVDAVDYICKPVKKERLQKAIEKVKVISLNPNIKNEYIKANTEKGKALLYFESLSFISVSEVDSRDKVAYLSNGNQVKLKNISFHKLLQQLPERQFCQVNKKEIIAMNIVKYYSYDLIESNYVLEGKVKSFTIGNNFREQFLRYI</sequence>
<evidence type="ECO:0000313" key="5">
    <source>
        <dbReference type="Proteomes" id="UP000295215"/>
    </source>
</evidence>
<keyword evidence="1" id="KW-0238">DNA-binding</keyword>
<dbReference type="GO" id="GO:0005829">
    <property type="term" value="C:cytosol"/>
    <property type="evidence" value="ECO:0007669"/>
    <property type="project" value="TreeGrafter"/>
</dbReference>
<dbReference type="PANTHER" id="PTHR48111">
    <property type="entry name" value="REGULATOR OF RPOS"/>
    <property type="match status" value="1"/>
</dbReference>
<protein>
    <submittedName>
        <fullName evidence="4">LytTR family two component transcriptional regulator</fullName>
    </submittedName>
</protein>
<dbReference type="SMART" id="SM00850">
    <property type="entry name" value="LytTR"/>
    <property type="match status" value="1"/>
</dbReference>
<dbReference type="InterPro" id="IPR039420">
    <property type="entry name" value="WalR-like"/>
</dbReference>
<dbReference type="RefSeq" id="WP_133713554.1">
    <property type="nucleotide sequence ID" value="NZ_SOAG01000032.1"/>
</dbReference>
<name>A0A4R7ENF3_9FLAO</name>
<evidence type="ECO:0000256" key="1">
    <source>
        <dbReference type="ARBA" id="ARBA00023125"/>
    </source>
</evidence>
<dbReference type="GO" id="GO:0000976">
    <property type="term" value="F:transcription cis-regulatory region binding"/>
    <property type="evidence" value="ECO:0007669"/>
    <property type="project" value="TreeGrafter"/>
</dbReference>
<organism evidence="4 5">
    <name type="scientific">Myroides indicus</name>
    <dbReference type="NCBI Taxonomy" id="1323422"/>
    <lineage>
        <taxon>Bacteria</taxon>
        <taxon>Pseudomonadati</taxon>
        <taxon>Bacteroidota</taxon>
        <taxon>Flavobacteriia</taxon>
        <taxon>Flavobacteriales</taxon>
        <taxon>Flavobacteriaceae</taxon>
        <taxon>Myroides</taxon>
    </lineage>
</organism>
<dbReference type="PROSITE" id="PS50110">
    <property type="entry name" value="RESPONSE_REGULATORY"/>
    <property type="match status" value="1"/>
</dbReference>
<reference evidence="4 5" key="1">
    <citation type="submission" date="2019-03" db="EMBL/GenBank/DDBJ databases">
        <title>Genomic Encyclopedia of Archaeal and Bacterial Type Strains, Phase II (KMG-II): from individual species to whole genera.</title>
        <authorList>
            <person name="Goeker M."/>
        </authorList>
    </citation>
    <scope>NUCLEOTIDE SEQUENCE [LARGE SCALE GENOMIC DNA]</scope>
    <source>
        <strain evidence="4 5">DSM 28213</strain>
    </source>
</reference>